<organism evidence="1 2">
    <name type="scientific">Mythimna loreyi</name>
    <dbReference type="NCBI Taxonomy" id="667449"/>
    <lineage>
        <taxon>Eukaryota</taxon>
        <taxon>Metazoa</taxon>
        <taxon>Ecdysozoa</taxon>
        <taxon>Arthropoda</taxon>
        <taxon>Hexapoda</taxon>
        <taxon>Insecta</taxon>
        <taxon>Pterygota</taxon>
        <taxon>Neoptera</taxon>
        <taxon>Endopterygota</taxon>
        <taxon>Lepidoptera</taxon>
        <taxon>Glossata</taxon>
        <taxon>Ditrysia</taxon>
        <taxon>Noctuoidea</taxon>
        <taxon>Noctuidae</taxon>
        <taxon>Noctuinae</taxon>
        <taxon>Hadenini</taxon>
        <taxon>Mythimna</taxon>
    </lineage>
</organism>
<dbReference type="EMBL" id="CM056783">
    <property type="protein sequence ID" value="KAJ8726805.1"/>
    <property type="molecule type" value="Genomic_DNA"/>
</dbReference>
<keyword evidence="2" id="KW-1185">Reference proteome</keyword>
<sequence length="163" mass="18797">MEIERITLRQSSLQSKNRFMTPSLRALCKTRAKCFSWVAPFGTKKTLHTCRGQEARQYCYCCRVVGNRCHTASGWQDSTCHVQIPIDLESVKTPVSRNSDKGHVLKDCSLIVWDERTMANRKAVEAEDRTLQDIRGNEHLMGSVMVSQFVQWWFRANASRSLR</sequence>
<name>A0ACC2QXL7_9NEOP</name>
<reference evidence="1" key="1">
    <citation type="submission" date="2023-03" db="EMBL/GenBank/DDBJ databases">
        <title>Chromosome-level genomes of two armyworms, Mythimna separata and Mythimna loreyi, provide insights into the biosynthesis and reception of sex pheromones.</title>
        <authorList>
            <person name="Zhao H."/>
        </authorList>
    </citation>
    <scope>NUCLEOTIDE SEQUENCE</scope>
    <source>
        <strain evidence="1">BeijingLab</strain>
    </source>
</reference>
<evidence type="ECO:0000313" key="2">
    <source>
        <dbReference type="Proteomes" id="UP001231649"/>
    </source>
</evidence>
<dbReference type="Proteomes" id="UP001231649">
    <property type="component" value="Chromosome 7"/>
</dbReference>
<comment type="caution">
    <text evidence="1">The sequence shown here is derived from an EMBL/GenBank/DDBJ whole genome shotgun (WGS) entry which is preliminary data.</text>
</comment>
<protein>
    <submittedName>
        <fullName evidence="1">Uncharacterized protein</fullName>
    </submittedName>
</protein>
<gene>
    <name evidence="1" type="ORF">PYW08_015202</name>
</gene>
<accession>A0ACC2QXL7</accession>
<proteinExistence type="predicted"/>
<evidence type="ECO:0000313" key="1">
    <source>
        <dbReference type="EMBL" id="KAJ8726805.1"/>
    </source>
</evidence>